<proteinExistence type="predicted"/>
<evidence type="ECO:0000313" key="1">
    <source>
        <dbReference type="EMBL" id="VVD28755.1"/>
    </source>
</evidence>
<name>A0A5Q4ZCE7_9BURK</name>
<organism evidence="1 2">
    <name type="scientific">Paraburkholderia dioscoreae</name>
    <dbReference type="NCBI Taxonomy" id="2604047"/>
    <lineage>
        <taxon>Bacteria</taxon>
        <taxon>Pseudomonadati</taxon>
        <taxon>Pseudomonadota</taxon>
        <taxon>Betaproteobacteria</taxon>
        <taxon>Burkholderiales</taxon>
        <taxon>Burkholderiaceae</taxon>
        <taxon>Paraburkholderia</taxon>
    </lineage>
</organism>
<sequence>MVADATHDLQARLGACFAAMQGARDGTRCNQQGLTKRLKSTKIERMNCLDIRIALIISIIHRMVG</sequence>
<protein>
    <submittedName>
        <fullName evidence="1">Uncharacterized protein</fullName>
    </submittedName>
</protein>
<dbReference type="EMBL" id="LR699553">
    <property type="protein sequence ID" value="VVD28755.1"/>
    <property type="molecule type" value="Genomic_DNA"/>
</dbReference>
<dbReference type="KEGG" id="pdio:PDMSB3_2299"/>
<gene>
    <name evidence="1" type="ORF">PDMSB3_2299</name>
</gene>
<dbReference type="AlphaFoldDB" id="A0A5Q4ZCE7"/>
<reference evidence="1 2" key="1">
    <citation type="submission" date="2019-08" db="EMBL/GenBank/DDBJ databases">
        <authorList>
            <person name="Herpell B J."/>
        </authorList>
    </citation>
    <scope>NUCLEOTIDE SEQUENCE [LARGE SCALE GENOMIC DNA]</scope>
    <source>
        <strain evidence="2">Msb3</strain>
    </source>
</reference>
<evidence type="ECO:0000313" key="2">
    <source>
        <dbReference type="Proteomes" id="UP000325811"/>
    </source>
</evidence>
<dbReference type="Proteomes" id="UP000325811">
    <property type="component" value="Chromosome I"/>
</dbReference>
<accession>A0A5Q4ZCE7</accession>
<keyword evidence="2" id="KW-1185">Reference proteome</keyword>